<dbReference type="Proteomes" id="UP000245390">
    <property type="component" value="Unassembled WGS sequence"/>
</dbReference>
<comment type="caution">
    <text evidence="1">The sequence shown here is derived from an EMBL/GenBank/DDBJ whole genome shotgun (WGS) entry which is preliminary data.</text>
</comment>
<protein>
    <submittedName>
        <fullName evidence="1">Uncharacterized protein</fullName>
    </submittedName>
</protein>
<dbReference type="SUPFAM" id="SSF109709">
    <property type="entry name" value="KorB DNA-binding domain-like"/>
    <property type="match status" value="1"/>
</dbReference>
<sequence length="102" mass="11579">MTGERAPEADRTLLEGLRRAERWSAEIIAGHSAQDIAEREQCSPRHILRTAHLSGLSPRIKAAIVEGRQPVDLTLDRLIRDDIPLDFRTQEARYGLDPRRPC</sequence>
<name>A0A316G3V5_9RHOB</name>
<organism evidence="1 2">
    <name type="scientific">Silicimonas algicola</name>
    <dbReference type="NCBI Taxonomy" id="1826607"/>
    <lineage>
        <taxon>Bacteria</taxon>
        <taxon>Pseudomonadati</taxon>
        <taxon>Pseudomonadota</taxon>
        <taxon>Alphaproteobacteria</taxon>
        <taxon>Rhodobacterales</taxon>
        <taxon>Paracoccaceae</taxon>
    </lineage>
</organism>
<evidence type="ECO:0000313" key="1">
    <source>
        <dbReference type="EMBL" id="PWK54606.1"/>
    </source>
</evidence>
<keyword evidence="2" id="KW-1185">Reference proteome</keyword>
<proteinExistence type="predicted"/>
<dbReference type="EMBL" id="QGGV01000011">
    <property type="protein sequence ID" value="PWK54606.1"/>
    <property type="molecule type" value="Genomic_DNA"/>
</dbReference>
<accession>A0A316G3V5</accession>
<dbReference type="AlphaFoldDB" id="A0A316G3V5"/>
<reference evidence="1 2" key="1">
    <citation type="submission" date="2018-05" db="EMBL/GenBank/DDBJ databases">
        <title>Genomic Encyclopedia of Type Strains, Phase IV (KMG-IV): sequencing the most valuable type-strain genomes for metagenomic binning, comparative biology and taxonomic classification.</title>
        <authorList>
            <person name="Goeker M."/>
        </authorList>
    </citation>
    <scope>NUCLEOTIDE SEQUENCE [LARGE SCALE GENOMIC DNA]</scope>
    <source>
        <strain evidence="1 2">DSM 103371</strain>
    </source>
</reference>
<evidence type="ECO:0000313" key="2">
    <source>
        <dbReference type="Proteomes" id="UP000245390"/>
    </source>
</evidence>
<gene>
    <name evidence="1" type="ORF">C8D95_11140</name>
</gene>